<dbReference type="InterPro" id="IPR035892">
    <property type="entry name" value="C2_domain_sf"/>
</dbReference>
<gene>
    <name evidence="4" type="ORF">HJC23_013631</name>
</gene>
<protein>
    <recommendedName>
        <fullName evidence="3">C2 domain-containing protein</fullName>
    </recommendedName>
</protein>
<accession>A0ABD3PAF2</accession>
<evidence type="ECO:0000259" key="3">
    <source>
        <dbReference type="PROSITE" id="PS50004"/>
    </source>
</evidence>
<dbReference type="AlphaFoldDB" id="A0ABD3PAF2"/>
<dbReference type="CDD" id="cd00030">
    <property type="entry name" value="C2"/>
    <property type="match status" value="1"/>
</dbReference>
<keyword evidence="5" id="KW-1185">Reference proteome</keyword>
<feature type="region of interest" description="Disordered" evidence="1">
    <location>
        <begin position="216"/>
        <end position="250"/>
    </location>
</feature>
<dbReference type="InterPro" id="IPR000008">
    <property type="entry name" value="C2_dom"/>
</dbReference>
<feature type="transmembrane region" description="Helical" evidence="2">
    <location>
        <begin position="743"/>
        <end position="761"/>
    </location>
</feature>
<feature type="region of interest" description="Disordered" evidence="1">
    <location>
        <begin position="162"/>
        <end position="181"/>
    </location>
</feature>
<evidence type="ECO:0000256" key="1">
    <source>
        <dbReference type="SAM" id="MobiDB-lite"/>
    </source>
</evidence>
<evidence type="ECO:0000256" key="2">
    <source>
        <dbReference type="SAM" id="Phobius"/>
    </source>
</evidence>
<dbReference type="SUPFAM" id="SSF49562">
    <property type="entry name" value="C2 domain (Calcium/lipid-binding domain, CaLB)"/>
    <property type="match status" value="1"/>
</dbReference>
<keyword evidence="2" id="KW-0812">Transmembrane</keyword>
<proteinExistence type="predicted"/>
<dbReference type="Pfam" id="PF00168">
    <property type="entry name" value="C2"/>
    <property type="match status" value="1"/>
</dbReference>
<reference evidence="4 5" key="1">
    <citation type="journal article" date="2020" name="G3 (Bethesda)">
        <title>Improved Reference Genome for Cyclotella cryptica CCMP332, a Model for Cell Wall Morphogenesis, Salinity Adaptation, and Lipid Production in Diatoms (Bacillariophyta).</title>
        <authorList>
            <person name="Roberts W.R."/>
            <person name="Downey K.M."/>
            <person name="Ruck E.C."/>
            <person name="Traller J.C."/>
            <person name="Alverson A.J."/>
        </authorList>
    </citation>
    <scope>NUCLEOTIDE SEQUENCE [LARGE SCALE GENOMIC DNA]</scope>
    <source>
        <strain evidence="4 5">CCMP332</strain>
    </source>
</reference>
<feature type="compositionally biased region" description="Polar residues" evidence="1">
    <location>
        <begin position="34"/>
        <end position="54"/>
    </location>
</feature>
<dbReference type="EMBL" id="JABMIG020000235">
    <property type="protein sequence ID" value="KAL3784488.1"/>
    <property type="molecule type" value="Genomic_DNA"/>
</dbReference>
<dbReference type="Gene3D" id="2.60.40.150">
    <property type="entry name" value="C2 domain"/>
    <property type="match status" value="1"/>
</dbReference>
<sequence>MNACNSQSSSTKCVRFSSLDDQQTCENEVKDDGSNGSLVPETVSSDSSTNNHDINGTRLEEPLTLLIEIAGVTLPPDKTSRMMDLGGDSSPKAMNARGMHCTACWVDVRRNLKPTASANHETESAASGGRNRMIRNETILHRTKTLHIDGNKVMDAHVTDIPASSTGETGASEKNTDTTSLEEEAKNTEAIFTVDDCSLFLFKTSMKQLLDASPSLPQSKAQLHTSGNQRLSSSKSKHHSESTPDEKIINTINSSGGIRFDIFEKPIDALSSIYRSVLAESTKEKEDNATDVDSFTFSSKKVSLANYDASYRLVGSVFLTPEDILGRCDEERFECDLIDGLRRQQRCHDLKGKKQLERRSAILRGGNGGKLALRIRKASEFDAIFIQTLRTCDVNNVPISIEMLNNAVCRNDPTRLRLKPASILTESDEKEVTAASSLKALGNLSPLAYESVRYLFSDDKERRIFVKPYPDPNRVEETTWFTEEELHRECWKASSNWIKAGSGTLGKVYIEVLQCRGLPNVDNGPGNKTDAFVSIVYEDVMVQTDVIDDSLSPMWMPWTQRAFVFNMDHPSKAIYVGVVDYDVGPLEHECIGRAVIQVNKFSPGMVYTLSYKLYESSTLTDRGGDAGIITLRLRVEYDEKKYLYDGWSAPSPQFVNSQQWKSHRVAKYCCDGPHDDEVFEMRVFRSHINEIMTAKRTLTYVVSDAMTSIIFWRGQVKVGNAWLPLHSAIVFYFSVCVVERPQLLPSFFFFACGWVMMASMFRREMHPNPWRRGHPFSYYWNILIYGESMYVPKPIQPLEGYKETLKYEKIRQDRLDEDEARWAKQAELDAKVKNISDDSIIRTKAKANAPLTDPISSLAASYLLPYQQRLGRYCKKIRYARNVVNWSESVISFWLTLVFFACGAAALIVPWAFLLKWTSRVVVWTFLGPWMKAVDLFVHGFTLEEEIKRSKAKSTNELHNAFKLQCQAAKILRENTLKLKAFRVKLFGRYITSLPEYELSRHEDVPLPESSAQPYQGEDEVEAKLFVPGQNLRGVMVPSTGEYNVRSQVSAAIEKHCLFNKFNGLIRASSAPAQMMDDHVNEGFEIVNGENQIVCVKSCDLAEKDQRKRSTRKLSSACESEIQERAIQAALENQMHEVQDVKRKNKSRWVFSASIHLSLTKEPANDDNVIALLEDTRSEQNIEVGSTDAIEEEGVEVVPYLLCEESKSSNDDELASPEDHASTDHISVLYVKDTENSMRDID</sequence>
<feature type="transmembrane region" description="Helical" evidence="2">
    <location>
        <begin position="891"/>
        <end position="915"/>
    </location>
</feature>
<dbReference type="PROSITE" id="PS50004">
    <property type="entry name" value="C2"/>
    <property type="match status" value="1"/>
</dbReference>
<dbReference type="SMART" id="SM00239">
    <property type="entry name" value="C2"/>
    <property type="match status" value="1"/>
</dbReference>
<feature type="compositionally biased region" description="Basic and acidic residues" evidence="1">
    <location>
        <begin position="239"/>
        <end position="248"/>
    </location>
</feature>
<feature type="compositionally biased region" description="Polar residues" evidence="1">
    <location>
        <begin position="162"/>
        <end position="179"/>
    </location>
</feature>
<name>A0ABD3PAF2_9STRA</name>
<feature type="compositionally biased region" description="Polar residues" evidence="1">
    <location>
        <begin position="216"/>
        <end position="231"/>
    </location>
</feature>
<evidence type="ECO:0000313" key="5">
    <source>
        <dbReference type="Proteomes" id="UP001516023"/>
    </source>
</evidence>
<feature type="region of interest" description="Disordered" evidence="1">
    <location>
        <begin position="1206"/>
        <end position="1228"/>
    </location>
</feature>
<feature type="domain" description="C2" evidence="3">
    <location>
        <begin position="482"/>
        <end position="611"/>
    </location>
</feature>
<keyword evidence="2" id="KW-0472">Membrane</keyword>
<feature type="region of interest" description="Disordered" evidence="1">
    <location>
        <begin position="26"/>
        <end position="56"/>
    </location>
</feature>
<keyword evidence="2" id="KW-1133">Transmembrane helix</keyword>
<dbReference type="Proteomes" id="UP001516023">
    <property type="component" value="Unassembled WGS sequence"/>
</dbReference>
<evidence type="ECO:0000313" key="4">
    <source>
        <dbReference type="EMBL" id="KAL3784488.1"/>
    </source>
</evidence>
<comment type="caution">
    <text evidence="4">The sequence shown here is derived from an EMBL/GenBank/DDBJ whole genome shotgun (WGS) entry which is preliminary data.</text>
</comment>
<organism evidence="4 5">
    <name type="scientific">Cyclotella cryptica</name>
    <dbReference type="NCBI Taxonomy" id="29204"/>
    <lineage>
        <taxon>Eukaryota</taxon>
        <taxon>Sar</taxon>
        <taxon>Stramenopiles</taxon>
        <taxon>Ochrophyta</taxon>
        <taxon>Bacillariophyta</taxon>
        <taxon>Coscinodiscophyceae</taxon>
        <taxon>Thalassiosirophycidae</taxon>
        <taxon>Stephanodiscales</taxon>
        <taxon>Stephanodiscaceae</taxon>
        <taxon>Cyclotella</taxon>
    </lineage>
</organism>